<feature type="compositionally biased region" description="Pro residues" evidence="4">
    <location>
        <begin position="276"/>
        <end position="285"/>
    </location>
</feature>
<keyword evidence="1" id="KW-0106">Calcium</keyword>
<name>C3XSE4_BRAFL</name>
<dbReference type="EMBL" id="GG666458">
    <property type="protein sequence ID" value="EEN69072.1"/>
    <property type="molecule type" value="Genomic_DNA"/>
</dbReference>
<feature type="transmembrane region" description="Helical" evidence="5">
    <location>
        <begin position="98"/>
        <end position="118"/>
    </location>
</feature>
<keyword evidence="3" id="KW-1015">Disulfide bond</keyword>
<dbReference type="InterPro" id="IPR016187">
    <property type="entry name" value="CTDL_fold"/>
</dbReference>
<keyword evidence="5" id="KW-1133">Transmembrane helix</keyword>
<dbReference type="Pfam" id="PF01391">
    <property type="entry name" value="Collagen"/>
    <property type="match status" value="1"/>
</dbReference>
<dbReference type="SMART" id="SM00034">
    <property type="entry name" value="CLECT"/>
    <property type="match status" value="1"/>
</dbReference>
<dbReference type="Pfam" id="PF00059">
    <property type="entry name" value="Lectin_C"/>
    <property type="match status" value="1"/>
</dbReference>
<feature type="domain" description="C-type lectin" evidence="6">
    <location>
        <begin position="324"/>
        <end position="446"/>
    </location>
</feature>
<evidence type="ECO:0000256" key="3">
    <source>
        <dbReference type="ARBA" id="ARBA00023157"/>
    </source>
</evidence>
<keyword evidence="5" id="KW-0472">Membrane</keyword>
<evidence type="ECO:0000313" key="7">
    <source>
        <dbReference type="EMBL" id="EEN69072.1"/>
    </source>
</evidence>
<dbReference type="CDD" id="cd00037">
    <property type="entry name" value="CLECT"/>
    <property type="match status" value="1"/>
</dbReference>
<evidence type="ECO:0000256" key="2">
    <source>
        <dbReference type="ARBA" id="ARBA00023119"/>
    </source>
</evidence>
<evidence type="ECO:0000256" key="5">
    <source>
        <dbReference type="SAM" id="Phobius"/>
    </source>
</evidence>
<protein>
    <recommendedName>
        <fullName evidence="6">C-type lectin domain-containing protein</fullName>
    </recommendedName>
</protein>
<proteinExistence type="predicted"/>
<sequence>MPGGQQQSQTGDTEGPDTTPTQQAPTDWKSLADAAANIPNNMYVSSAATTPTQQAPTDWKSVADAAANIPNNMYVSRADAYGTEMDKKIKWIRLCKRFVQATAAGVVVVIAVLLPYFAGKGIPMGQNFPYVKAHGHRTAGPVGSPGPPGPLNRSGEKGPMDTDGRPGVPMSAGAPGLPVEKRPMGPVGPMGPACEAGVSGPPGPPGEKGPMGPAGPMGPPGEAGVPGPPGPPGEKGPMGPAGPMGPTGSRGPRGKAGVPGPPAPPGNSGPEGSPGLPGPVGPPGLPGRETCPKPAGPPGHPQTYIQGKSFKMSCPRGYTMNMKRLGFCYKLFEIPKNFIGASEICREDGGTLAMPRDAETNSFLVSMIRSNMLRAVWFGLRYNREKGKFEWVDGTPLGKFNAWAPGNPRKWPKRPKHANCVVYWPISGTVLWRDGECRPNFIFICQVILT</sequence>
<reference evidence="7" key="1">
    <citation type="journal article" date="2008" name="Nature">
        <title>The amphioxus genome and the evolution of the chordate karyotype.</title>
        <authorList>
            <consortium name="US DOE Joint Genome Institute (JGI-PGF)"/>
            <person name="Putnam N.H."/>
            <person name="Butts T."/>
            <person name="Ferrier D.E.K."/>
            <person name="Furlong R.F."/>
            <person name="Hellsten U."/>
            <person name="Kawashima T."/>
            <person name="Robinson-Rechavi M."/>
            <person name="Shoguchi E."/>
            <person name="Terry A."/>
            <person name="Yu J.-K."/>
            <person name="Benito-Gutierrez E.L."/>
            <person name="Dubchak I."/>
            <person name="Garcia-Fernandez J."/>
            <person name="Gibson-Brown J.J."/>
            <person name="Grigoriev I.V."/>
            <person name="Horton A.C."/>
            <person name="de Jong P.J."/>
            <person name="Jurka J."/>
            <person name="Kapitonov V.V."/>
            <person name="Kohara Y."/>
            <person name="Kuroki Y."/>
            <person name="Lindquist E."/>
            <person name="Lucas S."/>
            <person name="Osoegawa K."/>
            <person name="Pennacchio L.A."/>
            <person name="Salamov A.A."/>
            <person name="Satou Y."/>
            <person name="Sauka-Spengler T."/>
            <person name="Schmutz J."/>
            <person name="Shin-I T."/>
            <person name="Toyoda A."/>
            <person name="Bronner-Fraser M."/>
            <person name="Fujiyama A."/>
            <person name="Holland L.Z."/>
            <person name="Holland P.W.H."/>
            <person name="Satoh N."/>
            <person name="Rokhsar D.S."/>
        </authorList>
    </citation>
    <scope>NUCLEOTIDE SEQUENCE [LARGE SCALE GENOMIC DNA]</scope>
    <source>
        <strain evidence="7">S238N-H82</strain>
        <tissue evidence="7">Testes</tissue>
    </source>
</reference>
<keyword evidence="5" id="KW-0812">Transmembrane</keyword>
<evidence type="ECO:0000259" key="6">
    <source>
        <dbReference type="PROSITE" id="PS50041"/>
    </source>
</evidence>
<gene>
    <name evidence="7" type="ORF">BRAFLDRAFT_82209</name>
</gene>
<dbReference type="eggNOG" id="KOG4297">
    <property type="taxonomic scope" value="Eukaryota"/>
</dbReference>
<dbReference type="Gene3D" id="3.10.100.10">
    <property type="entry name" value="Mannose-Binding Protein A, subunit A"/>
    <property type="match status" value="1"/>
</dbReference>
<evidence type="ECO:0000256" key="1">
    <source>
        <dbReference type="ARBA" id="ARBA00022837"/>
    </source>
</evidence>
<feature type="region of interest" description="Disordered" evidence="4">
    <location>
        <begin position="136"/>
        <end position="307"/>
    </location>
</feature>
<dbReference type="GO" id="GO:0005581">
    <property type="term" value="C:collagen trimer"/>
    <property type="evidence" value="ECO:0007669"/>
    <property type="project" value="UniProtKB-KW"/>
</dbReference>
<dbReference type="SUPFAM" id="SSF56436">
    <property type="entry name" value="C-type lectin-like"/>
    <property type="match status" value="1"/>
</dbReference>
<dbReference type="InParanoid" id="C3XSE4"/>
<accession>C3XSE4</accession>
<dbReference type="PROSITE" id="PS00615">
    <property type="entry name" value="C_TYPE_LECTIN_1"/>
    <property type="match status" value="1"/>
</dbReference>
<dbReference type="InterPro" id="IPR050801">
    <property type="entry name" value="Ca-Dep_Lectins_ImmuneDev"/>
</dbReference>
<keyword evidence="2" id="KW-0176">Collagen</keyword>
<feature type="region of interest" description="Disordered" evidence="4">
    <location>
        <begin position="1"/>
        <end position="28"/>
    </location>
</feature>
<dbReference type="InterPro" id="IPR008160">
    <property type="entry name" value="Collagen"/>
</dbReference>
<dbReference type="PANTHER" id="PTHR22801:SF63">
    <property type="entry name" value="C-TYPE LECTIN DOMAIN-CONTAINING PROTEIN"/>
    <property type="match status" value="1"/>
</dbReference>
<feature type="compositionally biased region" description="Basic and acidic residues" evidence="4">
    <location>
        <begin position="154"/>
        <end position="164"/>
    </location>
</feature>
<dbReference type="InterPro" id="IPR018378">
    <property type="entry name" value="C-type_lectin_CS"/>
</dbReference>
<dbReference type="InterPro" id="IPR001304">
    <property type="entry name" value="C-type_lectin-like"/>
</dbReference>
<dbReference type="PANTHER" id="PTHR22801">
    <property type="entry name" value="LITHOSTATHINE"/>
    <property type="match status" value="1"/>
</dbReference>
<dbReference type="AlphaFoldDB" id="C3XSE4"/>
<organism>
    <name type="scientific">Branchiostoma floridae</name>
    <name type="common">Florida lancelet</name>
    <name type="synonym">Amphioxus</name>
    <dbReference type="NCBI Taxonomy" id="7739"/>
    <lineage>
        <taxon>Eukaryota</taxon>
        <taxon>Metazoa</taxon>
        <taxon>Chordata</taxon>
        <taxon>Cephalochordata</taxon>
        <taxon>Leptocardii</taxon>
        <taxon>Amphioxiformes</taxon>
        <taxon>Branchiostomatidae</taxon>
        <taxon>Branchiostoma</taxon>
    </lineage>
</organism>
<dbReference type="PROSITE" id="PS50041">
    <property type="entry name" value="C_TYPE_LECTIN_2"/>
    <property type="match status" value="1"/>
</dbReference>
<dbReference type="InterPro" id="IPR016186">
    <property type="entry name" value="C-type_lectin-like/link_sf"/>
</dbReference>
<feature type="compositionally biased region" description="Low complexity" evidence="4">
    <location>
        <begin position="9"/>
        <end position="27"/>
    </location>
</feature>
<dbReference type="STRING" id="7739.C3XSE4"/>
<evidence type="ECO:0000256" key="4">
    <source>
        <dbReference type="SAM" id="MobiDB-lite"/>
    </source>
</evidence>